<dbReference type="Proteomes" id="UP000196138">
    <property type="component" value="Chromosome"/>
</dbReference>
<feature type="compositionally biased region" description="Basic and acidic residues" evidence="5">
    <location>
        <begin position="144"/>
        <end position="156"/>
    </location>
</feature>
<proteinExistence type="predicted"/>
<keyword evidence="2 4" id="KW-0238">DNA-binding</keyword>
<dbReference type="PROSITE" id="PS50977">
    <property type="entry name" value="HTH_TETR_2"/>
    <property type="match status" value="1"/>
</dbReference>
<dbReference type="GO" id="GO:0003700">
    <property type="term" value="F:DNA-binding transcription factor activity"/>
    <property type="evidence" value="ECO:0007669"/>
    <property type="project" value="TreeGrafter"/>
</dbReference>
<protein>
    <recommendedName>
        <fullName evidence="6">HTH tetR-type domain-containing protein</fullName>
    </recommendedName>
</protein>
<dbReference type="Pfam" id="PF14246">
    <property type="entry name" value="TetR_C_7"/>
    <property type="match status" value="1"/>
</dbReference>
<evidence type="ECO:0000259" key="6">
    <source>
        <dbReference type="PROSITE" id="PS50977"/>
    </source>
</evidence>
<evidence type="ECO:0000313" key="8">
    <source>
        <dbReference type="Proteomes" id="UP000196138"/>
    </source>
</evidence>
<dbReference type="EMBL" id="CP021455">
    <property type="protein sequence ID" value="ARU04854.1"/>
    <property type="molecule type" value="Genomic_DNA"/>
</dbReference>
<feature type="domain" description="HTH tetR-type" evidence="6">
    <location>
        <begin position="159"/>
        <end position="219"/>
    </location>
</feature>
<keyword evidence="8" id="KW-1185">Reference proteome</keyword>
<evidence type="ECO:0000256" key="4">
    <source>
        <dbReference type="PROSITE-ProRule" id="PRU00335"/>
    </source>
</evidence>
<gene>
    <name evidence="7" type="ORF">CCO03_09335</name>
</gene>
<evidence type="ECO:0000256" key="5">
    <source>
        <dbReference type="SAM" id="MobiDB-lite"/>
    </source>
</evidence>
<dbReference type="Gene3D" id="1.10.10.60">
    <property type="entry name" value="Homeodomain-like"/>
    <property type="match status" value="1"/>
</dbReference>
<dbReference type="PRINTS" id="PR00455">
    <property type="entry name" value="HTHTETR"/>
</dbReference>
<reference evidence="7 8" key="1">
    <citation type="submission" date="2017-05" db="EMBL/GenBank/DDBJ databases">
        <authorList>
            <person name="Song R."/>
            <person name="Chenine A.L."/>
            <person name="Ruprecht R.M."/>
        </authorList>
    </citation>
    <scope>NUCLEOTIDE SEQUENCE [LARGE SCALE GENOMIC DNA]</scope>
    <source>
        <strain evidence="7 8">DSM 26136</strain>
    </source>
</reference>
<dbReference type="Pfam" id="PF00440">
    <property type="entry name" value="TetR_N"/>
    <property type="match status" value="1"/>
</dbReference>
<dbReference type="PANTHER" id="PTHR30055:SF146">
    <property type="entry name" value="HTH-TYPE TRANSCRIPTIONAL DUAL REGULATOR CECR"/>
    <property type="match status" value="1"/>
</dbReference>
<dbReference type="KEGG" id="cser:CCO03_09335"/>
<dbReference type="InterPro" id="IPR039536">
    <property type="entry name" value="TetR_C_Proteobacteria"/>
</dbReference>
<dbReference type="FunFam" id="1.10.10.60:FF:000141">
    <property type="entry name" value="TetR family transcriptional regulator"/>
    <property type="match status" value="1"/>
</dbReference>
<dbReference type="AlphaFoldDB" id="A0A1Y0EMG8"/>
<dbReference type="Gene3D" id="1.10.357.10">
    <property type="entry name" value="Tetracycline Repressor, domain 2"/>
    <property type="match status" value="1"/>
</dbReference>
<dbReference type="InterPro" id="IPR009057">
    <property type="entry name" value="Homeodomain-like_sf"/>
</dbReference>
<dbReference type="SUPFAM" id="SSF46689">
    <property type="entry name" value="Homeodomain-like"/>
    <property type="match status" value="1"/>
</dbReference>
<evidence type="ECO:0000256" key="3">
    <source>
        <dbReference type="ARBA" id="ARBA00023163"/>
    </source>
</evidence>
<dbReference type="InterPro" id="IPR001647">
    <property type="entry name" value="HTH_TetR"/>
</dbReference>
<sequence>MKSLGVSVTTDEKNIARAGYPLKLSFEPATAPAPARGRSVHPCMAPPCSLAMSRSKAPSDGCCLQRNRLRLGSRGTCRRRAVGSGCTASPMQGPHERNDVVPFVGACYPRAQFALSRMHAVTAAPTNPVNRPRPAPKARPRHAAVTERKTGRPSRDAAAELTERIVAIATDLFVTQGYAATSVDHIVRLAGISKKTFYARFADKAEVFDVVVTGYVDRNLRPDGPPLLSKGLEAQLRELGGRLLAWTLQPDVLGLYRVAVAESQRFPELARKVFESPVSAAAQQVASLLQAWLPGLDPHEAMKLAHHYMNCTMSPPFLRAMQGLEPPGLNDERREQLREATAWFLHGIAPATGTPGADQPPADQAPS</sequence>
<feature type="DNA-binding region" description="H-T-H motif" evidence="4">
    <location>
        <begin position="182"/>
        <end position="201"/>
    </location>
</feature>
<evidence type="ECO:0000313" key="7">
    <source>
        <dbReference type="EMBL" id="ARU04854.1"/>
    </source>
</evidence>
<evidence type="ECO:0000256" key="2">
    <source>
        <dbReference type="ARBA" id="ARBA00023125"/>
    </source>
</evidence>
<dbReference type="InterPro" id="IPR050109">
    <property type="entry name" value="HTH-type_TetR-like_transc_reg"/>
</dbReference>
<dbReference type="GO" id="GO:0000976">
    <property type="term" value="F:transcription cis-regulatory region binding"/>
    <property type="evidence" value="ECO:0007669"/>
    <property type="project" value="TreeGrafter"/>
</dbReference>
<organism evidence="7 8">
    <name type="scientific">Comamonas serinivorans</name>
    <dbReference type="NCBI Taxonomy" id="1082851"/>
    <lineage>
        <taxon>Bacteria</taxon>
        <taxon>Pseudomonadati</taxon>
        <taxon>Pseudomonadota</taxon>
        <taxon>Betaproteobacteria</taxon>
        <taxon>Burkholderiales</taxon>
        <taxon>Comamonadaceae</taxon>
        <taxon>Comamonas</taxon>
    </lineage>
</organism>
<evidence type="ECO:0000256" key="1">
    <source>
        <dbReference type="ARBA" id="ARBA00023015"/>
    </source>
</evidence>
<keyword evidence="1" id="KW-0805">Transcription regulation</keyword>
<feature type="region of interest" description="Disordered" evidence="5">
    <location>
        <begin position="124"/>
        <end position="156"/>
    </location>
</feature>
<accession>A0A1Y0EMG8</accession>
<dbReference type="PANTHER" id="PTHR30055">
    <property type="entry name" value="HTH-TYPE TRANSCRIPTIONAL REGULATOR RUTR"/>
    <property type="match status" value="1"/>
</dbReference>
<name>A0A1Y0EMG8_9BURK</name>
<keyword evidence="3" id="KW-0804">Transcription</keyword>